<evidence type="ECO:0000313" key="2">
    <source>
        <dbReference type="EMBL" id="QXQ13121.1"/>
    </source>
</evidence>
<protein>
    <submittedName>
        <fullName evidence="2">Lipase family protein</fullName>
    </submittedName>
</protein>
<feature type="chain" id="PRO_5045384314" evidence="1">
    <location>
        <begin position="22"/>
        <end position="399"/>
    </location>
</feature>
<evidence type="ECO:0000313" key="3">
    <source>
        <dbReference type="Proteomes" id="UP000887023"/>
    </source>
</evidence>
<feature type="signal peptide" evidence="1">
    <location>
        <begin position="1"/>
        <end position="21"/>
    </location>
</feature>
<keyword evidence="1" id="KW-0732">Signal</keyword>
<dbReference type="InterPro" id="IPR005152">
    <property type="entry name" value="Lipase_secreted"/>
</dbReference>
<accession>A0ABX8S6N1</accession>
<dbReference type="PANTHER" id="PTHR34853">
    <property type="match status" value="1"/>
</dbReference>
<evidence type="ECO:0000256" key="1">
    <source>
        <dbReference type="SAM" id="SignalP"/>
    </source>
</evidence>
<dbReference type="PIRSF" id="PIRSF029171">
    <property type="entry name" value="Esterase_LipA"/>
    <property type="match status" value="1"/>
</dbReference>
<reference evidence="2" key="1">
    <citation type="submission" date="2021-07" db="EMBL/GenBank/DDBJ databases">
        <title>Candidatus Kaistella beijingensis sp. nov. isolated from a municipal wastewater treatment plant is involved in sludge foaming.</title>
        <authorList>
            <person name="Song Y."/>
            <person name="Liu S.-J."/>
        </authorList>
    </citation>
    <scope>NUCLEOTIDE SEQUENCE</scope>
    <source>
        <strain evidence="2">DSM 43998</strain>
    </source>
</reference>
<name>A0ABX8S6N1_9ACTN</name>
<organism evidence="2 3">
    <name type="scientific">Skermania pinensis</name>
    <dbReference type="NCBI Taxonomy" id="39122"/>
    <lineage>
        <taxon>Bacteria</taxon>
        <taxon>Bacillati</taxon>
        <taxon>Actinomycetota</taxon>
        <taxon>Actinomycetes</taxon>
        <taxon>Mycobacteriales</taxon>
        <taxon>Gordoniaceae</taxon>
        <taxon>Skermania</taxon>
    </lineage>
</organism>
<gene>
    <name evidence="2" type="ORF">KV203_14655</name>
</gene>
<dbReference type="Proteomes" id="UP000887023">
    <property type="component" value="Chromosome"/>
</dbReference>
<proteinExistence type="predicted"/>
<sequence>MLRPARLGVVLLIAVVSACTADTEAPADRSDSVVVSTAGPPVAAPEHGTLVAAEPVADVDRRVAALGATALRLRYRSTSGVDGSPAEVTGIVFVPAGPAPAGGRSVVTVGHGTTGGTDDCAPSRYPNLLGSIDLVIPLLERGYLVAVSDLDGLGNGRPHPYLEPDTAGYNLIDIVRAAQAAVPETSNRWAALGESQGGQASWSAAELAPGYAAGLDFVGAANLSPAADVSPVAEPGTVLSVPQQMFLPLIVSGLAVSHPELDPDAYLHGALSAQREALVSCTTPAAANKIDIALGLRPADSEPRTPQDRARIGTWLRDRALPKRPAGGPMLVLIDERDNIVRPEWTRAAVERACALGDVIELRSRPDGLHADPRDVPVAVDWVADRFDGVVASTTCPSR</sequence>
<dbReference type="SUPFAM" id="SSF53474">
    <property type="entry name" value="alpha/beta-Hydrolases"/>
    <property type="match status" value="1"/>
</dbReference>
<dbReference type="Pfam" id="PF03583">
    <property type="entry name" value="LIP"/>
    <property type="match status" value="1"/>
</dbReference>
<dbReference type="InterPro" id="IPR029058">
    <property type="entry name" value="AB_hydrolase_fold"/>
</dbReference>
<dbReference type="PROSITE" id="PS51257">
    <property type="entry name" value="PROKAR_LIPOPROTEIN"/>
    <property type="match status" value="1"/>
</dbReference>
<dbReference type="PANTHER" id="PTHR34853:SF1">
    <property type="entry name" value="LIPASE 5"/>
    <property type="match status" value="1"/>
</dbReference>
<dbReference type="Gene3D" id="3.40.50.1820">
    <property type="entry name" value="alpha/beta hydrolase"/>
    <property type="match status" value="2"/>
</dbReference>
<dbReference type="EMBL" id="CP079105">
    <property type="protein sequence ID" value="QXQ13121.1"/>
    <property type="molecule type" value="Genomic_DNA"/>
</dbReference>
<keyword evidence="3" id="KW-1185">Reference proteome</keyword>